<organism evidence="3 4">
    <name type="scientific">Moniliophthora roreri</name>
    <name type="common">Frosty pod rot fungus</name>
    <name type="synonym">Monilia roreri</name>
    <dbReference type="NCBI Taxonomy" id="221103"/>
    <lineage>
        <taxon>Eukaryota</taxon>
        <taxon>Fungi</taxon>
        <taxon>Dikarya</taxon>
        <taxon>Basidiomycota</taxon>
        <taxon>Agaricomycotina</taxon>
        <taxon>Agaricomycetes</taxon>
        <taxon>Agaricomycetidae</taxon>
        <taxon>Agaricales</taxon>
        <taxon>Marasmiineae</taxon>
        <taxon>Marasmiaceae</taxon>
        <taxon>Moniliophthora</taxon>
    </lineage>
</organism>
<comment type="caution">
    <text evidence="3">The sequence shown here is derived from an EMBL/GenBank/DDBJ whole genome shotgun (WGS) entry which is preliminary data.</text>
</comment>
<protein>
    <recommendedName>
        <fullName evidence="5">Carbohydrate-binding module family 19 domain-containing protein</fullName>
    </recommendedName>
</protein>
<feature type="compositionally biased region" description="Low complexity" evidence="1">
    <location>
        <begin position="131"/>
        <end position="140"/>
    </location>
</feature>
<feature type="region of interest" description="Disordered" evidence="1">
    <location>
        <begin position="373"/>
        <end position="402"/>
    </location>
</feature>
<evidence type="ECO:0000256" key="2">
    <source>
        <dbReference type="SAM" id="SignalP"/>
    </source>
</evidence>
<evidence type="ECO:0000313" key="3">
    <source>
        <dbReference type="EMBL" id="KTB33019.1"/>
    </source>
</evidence>
<sequence length="402" mass="41387">MHVAFVTLALILSASARPMQLGRRQDFKLKNGQDAIALNQKFATLQPGAACQAGENACINGQFSQCVAGKFVSQPCAPGTICAALPLVNSPGTTITCTTEADRDARIAETGAQAGGAAPPPANPPPPEQAPPAQQGQNNAGNGGAAGGDPNLTLDPAVIATGFAQDGQNDPQAGPGQVPSLTSTNNFINFCKDTLAQFPITNGKQVKEGSCNPAPMGLIPAIQNMPSSKFRFPVNLQQINENEAFTIRMAIRNLETGNFVNAQANYYSAPQQLNAQGIIKGHSHVVIEKIDSFQDTTPKDPNVFAFFLGLNGRAANDELTADVNKGLPAGFYKLSSINAAANHQPVLAPIAQHGSLDDAVYFEVTAPGAAGANNAGAGAGAAPAPAGLQASNGNRKSTGKKN</sequence>
<accession>A0A0W0F9P3</accession>
<proteinExistence type="predicted"/>
<dbReference type="eggNOG" id="ENOG502QU23">
    <property type="taxonomic scope" value="Eukaryota"/>
</dbReference>
<dbReference type="EMBL" id="LATX01002192">
    <property type="protein sequence ID" value="KTB33019.1"/>
    <property type="molecule type" value="Genomic_DNA"/>
</dbReference>
<evidence type="ECO:0000313" key="4">
    <source>
        <dbReference type="Proteomes" id="UP000054988"/>
    </source>
</evidence>
<feature type="chain" id="PRO_5006901607" description="Carbohydrate-binding module family 19 domain-containing protein" evidence="2">
    <location>
        <begin position="17"/>
        <end position="402"/>
    </location>
</feature>
<dbReference type="PANTHER" id="PTHR34587">
    <property type="entry name" value="VWFA DOMAIN-CONTAINING PROTEIN"/>
    <property type="match status" value="1"/>
</dbReference>
<dbReference type="AlphaFoldDB" id="A0A0W0F9P3"/>
<gene>
    <name evidence="3" type="ORF">WG66_14347</name>
</gene>
<name>A0A0W0F9P3_MONRR</name>
<dbReference type="PANTHER" id="PTHR34587:SF2">
    <property type="entry name" value="G-PROTEIN COUPLED RECEPTORS FAMILY 1 PROFILE DOMAIN-CONTAINING PROTEIN"/>
    <property type="match status" value="1"/>
</dbReference>
<dbReference type="InterPro" id="IPR053216">
    <property type="entry name" value="Appressorial_penetr-assoc"/>
</dbReference>
<feature type="signal peptide" evidence="2">
    <location>
        <begin position="1"/>
        <end position="16"/>
    </location>
</feature>
<dbReference type="Proteomes" id="UP000054988">
    <property type="component" value="Unassembled WGS sequence"/>
</dbReference>
<feature type="region of interest" description="Disordered" evidence="1">
    <location>
        <begin position="112"/>
        <end position="155"/>
    </location>
</feature>
<evidence type="ECO:0000256" key="1">
    <source>
        <dbReference type="SAM" id="MobiDB-lite"/>
    </source>
</evidence>
<feature type="compositionally biased region" description="Pro residues" evidence="1">
    <location>
        <begin position="118"/>
        <end position="130"/>
    </location>
</feature>
<keyword evidence="2" id="KW-0732">Signal</keyword>
<evidence type="ECO:0008006" key="5">
    <source>
        <dbReference type="Google" id="ProtNLM"/>
    </source>
</evidence>
<feature type="compositionally biased region" description="Low complexity" evidence="1">
    <location>
        <begin position="373"/>
        <end position="387"/>
    </location>
</feature>
<reference evidence="3 4" key="1">
    <citation type="submission" date="2015-12" db="EMBL/GenBank/DDBJ databases">
        <title>Draft genome sequence of Moniliophthora roreri, the causal agent of frosty pod rot of cacao.</title>
        <authorList>
            <person name="Aime M.C."/>
            <person name="Diaz-Valderrama J.R."/>
            <person name="Kijpornyongpan T."/>
            <person name="Phillips-Mora W."/>
        </authorList>
    </citation>
    <scope>NUCLEOTIDE SEQUENCE [LARGE SCALE GENOMIC DNA]</scope>
    <source>
        <strain evidence="3 4">MCA 2952</strain>
    </source>
</reference>